<organism evidence="1 2">
    <name type="scientific">Clathrus columnatus</name>
    <dbReference type="NCBI Taxonomy" id="1419009"/>
    <lineage>
        <taxon>Eukaryota</taxon>
        <taxon>Fungi</taxon>
        <taxon>Dikarya</taxon>
        <taxon>Basidiomycota</taxon>
        <taxon>Agaricomycotina</taxon>
        <taxon>Agaricomycetes</taxon>
        <taxon>Phallomycetidae</taxon>
        <taxon>Phallales</taxon>
        <taxon>Clathraceae</taxon>
        <taxon>Clathrus</taxon>
    </lineage>
</organism>
<protein>
    <submittedName>
        <fullName evidence="1">Uncharacterized protein</fullName>
    </submittedName>
</protein>
<name>A0AAV5A050_9AGAM</name>
<reference evidence="1" key="1">
    <citation type="submission" date="2021-10" db="EMBL/GenBank/DDBJ databases">
        <title>De novo Genome Assembly of Clathrus columnatus (Basidiomycota, Fungi) Using Illumina and Nanopore Sequence Data.</title>
        <authorList>
            <person name="Ogiso-Tanaka E."/>
            <person name="Itagaki H."/>
            <person name="Hosoya T."/>
            <person name="Hosaka K."/>
        </authorList>
    </citation>
    <scope>NUCLEOTIDE SEQUENCE</scope>
    <source>
        <strain evidence="1">MO-923</strain>
    </source>
</reference>
<comment type="caution">
    <text evidence="1">The sequence shown here is derived from an EMBL/GenBank/DDBJ whole genome shotgun (WGS) entry which is preliminary data.</text>
</comment>
<keyword evidence="2" id="KW-1185">Reference proteome</keyword>
<sequence length="337" mass="38192">MPVFKTISRLSLKRIYGPPSLLKNILEATSSNLEALELVFPRIPTFLLQEYELKTHSAIKLPSLKSLVLDVGPNVLISIMKYTDIPSSLNWEIDCGDLAVLGSTLNIDAFLSFLEKTQKGTHVILSVNEPKFYIQFKQSPRSALLKLRMGSSDKHRRCFDAIFTSISLSDVISCELICCNQGRSFPLWVSTYEMSHQPILSWLIRLERLFIACEDVEELRWFVKSLQPRKVGTTINTPCPILSNLKVGLVTTSGKYLSETLTMRKKAGHVLTRLCVDYDTKSRYQRALSLKLALMKLVGNVEMVGKTVLVRDDTVPSTPSYKRIGYIPRRHDDSEDF</sequence>
<evidence type="ECO:0000313" key="1">
    <source>
        <dbReference type="EMBL" id="GJJ05946.1"/>
    </source>
</evidence>
<evidence type="ECO:0000313" key="2">
    <source>
        <dbReference type="Proteomes" id="UP001050691"/>
    </source>
</evidence>
<gene>
    <name evidence="1" type="ORF">Clacol_000133</name>
</gene>
<dbReference type="EMBL" id="BPWL01000001">
    <property type="protein sequence ID" value="GJJ05946.1"/>
    <property type="molecule type" value="Genomic_DNA"/>
</dbReference>
<dbReference type="AlphaFoldDB" id="A0AAV5A050"/>
<dbReference type="Proteomes" id="UP001050691">
    <property type="component" value="Unassembled WGS sequence"/>
</dbReference>
<accession>A0AAV5A050</accession>
<proteinExistence type="predicted"/>